<dbReference type="Proteomes" id="UP001201812">
    <property type="component" value="Unassembled WGS sequence"/>
</dbReference>
<dbReference type="AlphaFoldDB" id="A0AAD4MK88"/>
<keyword evidence="2" id="KW-1185">Reference proteome</keyword>
<reference evidence="1" key="1">
    <citation type="submission" date="2022-01" db="EMBL/GenBank/DDBJ databases">
        <title>Genome Sequence Resource for Two Populations of Ditylenchus destructor, the Migratory Endoparasitic Phytonematode.</title>
        <authorList>
            <person name="Zhang H."/>
            <person name="Lin R."/>
            <person name="Xie B."/>
        </authorList>
    </citation>
    <scope>NUCLEOTIDE SEQUENCE</scope>
    <source>
        <strain evidence="1">BazhouSP</strain>
    </source>
</reference>
<accession>A0AAD4MK88</accession>
<proteinExistence type="predicted"/>
<organism evidence="1 2">
    <name type="scientific">Ditylenchus destructor</name>
    <dbReference type="NCBI Taxonomy" id="166010"/>
    <lineage>
        <taxon>Eukaryota</taxon>
        <taxon>Metazoa</taxon>
        <taxon>Ecdysozoa</taxon>
        <taxon>Nematoda</taxon>
        <taxon>Chromadorea</taxon>
        <taxon>Rhabditida</taxon>
        <taxon>Tylenchina</taxon>
        <taxon>Tylenchomorpha</taxon>
        <taxon>Sphaerularioidea</taxon>
        <taxon>Anguinidae</taxon>
        <taxon>Anguininae</taxon>
        <taxon>Ditylenchus</taxon>
    </lineage>
</organism>
<protein>
    <submittedName>
        <fullName evidence="1">Uncharacterized protein</fullName>
    </submittedName>
</protein>
<sequence>MESITYLGRDYETSIYSGGDSRIVQPRESNPSSLCMPVVPILSITYCETNKTGLELKKGLPAEYQEDKV</sequence>
<evidence type="ECO:0000313" key="2">
    <source>
        <dbReference type="Proteomes" id="UP001201812"/>
    </source>
</evidence>
<dbReference type="EMBL" id="JAKKPZ010000247">
    <property type="protein sequence ID" value="KAI1697855.1"/>
    <property type="molecule type" value="Genomic_DNA"/>
</dbReference>
<evidence type="ECO:0000313" key="1">
    <source>
        <dbReference type="EMBL" id="KAI1697855.1"/>
    </source>
</evidence>
<comment type="caution">
    <text evidence="1">The sequence shown here is derived from an EMBL/GenBank/DDBJ whole genome shotgun (WGS) entry which is preliminary data.</text>
</comment>
<gene>
    <name evidence="1" type="ORF">DdX_18253</name>
</gene>
<name>A0AAD4MK88_9BILA</name>